<keyword evidence="2" id="KW-0233">DNA recombination</keyword>
<dbReference type="SUPFAM" id="SSF46955">
    <property type="entry name" value="Putative DNA-binding domain"/>
    <property type="match status" value="1"/>
</dbReference>
<proteinExistence type="predicted"/>
<evidence type="ECO:0000256" key="1">
    <source>
        <dbReference type="ARBA" id="ARBA00023125"/>
    </source>
</evidence>
<evidence type="ECO:0000259" key="3">
    <source>
        <dbReference type="Pfam" id="PF07825"/>
    </source>
</evidence>
<gene>
    <name evidence="4" type="ORF">HXL68_01680</name>
</gene>
<evidence type="ECO:0000256" key="2">
    <source>
        <dbReference type="ARBA" id="ARBA00023172"/>
    </source>
</evidence>
<evidence type="ECO:0000313" key="5">
    <source>
        <dbReference type="Proteomes" id="UP000718593"/>
    </source>
</evidence>
<feature type="domain" description="Excisionase-like" evidence="3">
    <location>
        <begin position="3"/>
        <end position="49"/>
    </location>
</feature>
<reference evidence="4" key="1">
    <citation type="submission" date="2020-04" db="EMBL/GenBank/DDBJ databases">
        <title>Deep metagenomics examines the oral microbiome during advanced dental caries in children, revealing novel taxa and co-occurrences with host molecules.</title>
        <authorList>
            <person name="Baker J.L."/>
            <person name="Morton J.T."/>
            <person name="Dinis M."/>
            <person name="Alvarez R."/>
            <person name="Tran N.C."/>
            <person name="Knight R."/>
            <person name="Edlund A."/>
        </authorList>
    </citation>
    <scope>NUCLEOTIDE SEQUENCE</scope>
    <source>
        <strain evidence="4">JCVI_32_bin.24</strain>
    </source>
</reference>
<dbReference type="GO" id="GO:0006310">
    <property type="term" value="P:DNA recombination"/>
    <property type="evidence" value="ECO:0007669"/>
    <property type="project" value="UniProtKB-KW"/>
</dbReference>
<dbReference type="InterPro" id="IPR012884">
    <property type="entry name" value="Excisionase-like"/>
</dbReference>
<dbReference type="Gene3D" id="1.10.1660.20">
    <property type="match status" value="1"/>
</dbReference>
<dbReference type="GO" id="GO:0003677">
    <property type="term" value="F:DNA binding"/>
    <property type="evidence" value="ECO:0007669"/>
    <property type="project" value="UniProtKB-KW"/>
</dbReference>
<name>A0A930G0G8_9RHOO</name>
<protein>
    <recommendedName>
        <fullName evidence="3">Excisionase-like domain-containing protein</fullName>
    </recommendedName>
</protein>
<dbReference type="EMBL" id="JABZMI010000013">
    <property type="protein sequence ID" value="MBF1163728.1"/>
    <property type="molecule type" value="Genomic_DNA"/>
</dbReference>
<dbReference type="Proteomes" id="UP000718593">
    <property type="component" value="Unassembled WGS sequence"/>
</dbReference>
<comment type="caution">
    <text evidence="4">The sequence shown here is derived from an EMBL/GenBank/DDBJ whole genome shotgun (WGS) entry which is preliminary data.</text>
</comment>
<keyword evidence="1" id="KW-0238">DNA-binding</keyword>
<dbReference type="InterPro" id="IPR038137">
    <property type="entry name" value="Excisionase-like_sf"/>
</dbReference>
<dbReference type="AlphaFoldDB" id="A0A930G0G8"/>
<sequence>MKLESWAKITYGEDAPDARTLRRWAADGNLYPPAELHGKCWYVRPQAKYCPAAGGSSLERMKAYYGSTSA</sequence>
<organism evidence="4 5">
    <name type="scientific">Dechloromonas agitata</name>
    <dbReference type="NCBI Taxonomy" id="73030"/>
    <lineage>
        <taxon>Bacteria</taxon>
        <taxon>Pseudomonadati</taxon>
        <taxon>Pseudomonadota</taxon>
        <taxon>Betaproteobacteria</taxon>
        <taxon>Rhodocyclales</taxon>
        <taxon>Azonexaceae</taxon>
        <taxon>Dechloromonas</taxon>
    </lineage>
</organism>
<dbReference type="InterPro" id="IPR009061">
    <property type="entry name" value="DNA-bd_dom_put_sf"/>
</dbReference>
<accession>A0A930G0G8</accession>
<dbReference type="Pfam" id="PF07825">
    <property type="entry name" value="Exc"/>
    <property type="match status" value="1"/>
</dbReference>
<evidence type="ECO:0000313" key="4">
    <source>
        <dbReference type="EMBL" id="MBF1163728.1"/>
    </source>
</evidence>